<dbReference type="SUPFAM" id="SSF47384">
    <property type="entry name" value="Homodimeric domain of signal transducing histidine kinase"/>
    <property type="match status" value="1"/>
</dbReference>
<dbReference type="InterPro" id="IPR036097">
    <property type="entry name" value="HisK_dim/P_sf"/>
</dbReference>
<reference evidence="21 22" key="1">
    <citation type="submission" date="2018-08" db="EMBL/GenBank/DDBJ databases">
        <title>Paraburkholderia sp. DHOM06 isolated from forest soil.</title>
        <authorList>
            <person name="Gao Z.-H."/>
            <person name="Qiu L.-H."/>
        </authorList>
    </citation>
    <scope>NUCLEOTIDE SEQUENCE [LARGE SCALE GENOMIC DNA]</scope>
    <source>
        <strain evidence="21 22">DHOM06</strain>
    </source>
</reference>
<evidence type="ECO:0000256" key="17">
    <source>
        <dbReference type="ARBA" id="ARBA00070152"/>
    </source>
</evidence>
<dbReference type="Pfam" id="PF02518">
    <property type="entry name" value="HATPase_c"/>
    <property type="match status" value="1"/>
</dbReference>
<comment type="caution">
    <text evidence="21">The sequence shown here is derived from an EMBL/GenBank/DDBJ whole genome shotgun (WGS) entry which is preliminary data.</text>
</comment>
<dbReference type="CDD" id="cd16922">
    <property type="entry name" value="HATPase_EvgS-ArcB-TorS-like"/>
    <property type="match status" value="1"/>
</dbReference>
<feature type="modified residue" description="4-aspartylphosphate" evidence="18">
    <location>
        <position position="657"/>
    </location>
</feature>
<keyword evidence="10" id="KW-0418">Kinase</keyword>
<dbReference type="GO" id="GO:0005886">
    <property type="term" value="C:plasma membrane"/>
    <property type="evidence" value="ECO:0007669"/>
    <property type="project" value="UniProtKB-SubCell"/>
</dbReference>
<dbReference type="SMART" id="SM00062">
    <property type="entry name" value="PBPb"/>
    <property type="match status" value="1"/>
</dbReference>
<feature type="domain" description="Histidine kinase" evidence="19">
    <location>
        <begin position="347"/>
        <end position="568"/>
    </location>
</feature>
<comment type="subcellular location">
    <subcellularLocation>
        <location evidence="2">Cell inner membrane</location>
        <topology evidence="2">Multi-pass membrane protein</topology>
    </subcellularLocation>
</comment>
<evidence type="ECO:0000256" key="5">
    <source>
        <dbReference type="ARBA" id="ARBA00022519"/>
    </source>
</evidence>
<dbReference type="SUPFAM" id="SSF52172">
    <property type="entry name" value="CheY-like"/>
    <property type="match status" value="1"/>
</dbReference>
<evidence type="ECO:0000256" key="7">
    <source>
        <dbReference type="ARBA" id="ARBA00022679"/>
    </source>
</evidence>
<dbReference type="PANTHER" id="PTHR43047:SF64">
    <property type="entry name" value="HISTIDINE KINASE CONTAINING CHEY-HOMOLOGOUS RECEIVER DOMAIN AND PAS DOMAIN-RELATED"/>
    <property type="match status" value="1"/>
</dbReference>
<dbReference type="PROSITE" id="PS50109">
    <property type="entry name" value="HIS_KIN"/>
    <property type="match status" value="1"/>
</dbReference>
<dbReference type="GO" id="GO:0000155">
    <property type="term" value="F:phosphorelay sensor kinase activity"/>
    <property type="evidence" value="ECO:0007669"/>
    <property type="project" value="InterPro"/>
</dbReference>
<feature type="domain" description="Response regulatory" evidence="20">
    <location>
        <begin position="607"/>
        <end position="726"/>
    </location>
</feature>
<evidence type="ECO:0000259" key="19">
    <source>
        <dbReference type="PROSITE" id="PS50109"/>
    </source>
</evidence>
<dbReference type="Gene3D" id="1.10.287.130">
    <property type="match status" value="1"/>
</dbReference>
<dbReference type="SUPFAM" id="SSF53850">
    <property type="entry name" value="Periplasmic binding protein-like II"/>
    <property type="match status" value="1"/>
</dbReference>
<dbReference type="InterPro" id="IPR036890">
    <property type="entry name" value="HATPase_C_sf"/>
</dbReference>
<evidence type="ECO:0000256" key="13">
    <source>
        <dbReference type="ARBA" id="ARBA00023012"/>
    </source>
</evidence>
<evidence type="ECO:0000256" key="10">
    <source>
        <dbReference type="ARBA" id="ARBA00022777"/>
    </source>
</evidence>
<keyword evidence="12" id="KW-1133">Transmembrane helix</keyword>
<proteinExistence type="predicted"/>
<evidence type="ECO:0000256" key="14">
    <source>
        <dbReference type="ARBA" id="ARBA00023026"/>
    </source>
</evidence>
<keyword evidence="22" id="KW-1185">Reference proteome</keyword>
<keyword evidence="9" id="KW-0732">Signal</keyword>
<keyword evidence="11" id="KW-0547">Nucleotide-binding</keyword>
<comment type="function">
    <text evidence="16">Member of the two-component regulatory system BvgS/BvgA. Phosphorylates BvgA via a four-step phosphorelay in response to environmental signals.</text>
</comment>
<dbReference type="Gene3D" id="3.40.50.2300">
    <property type="match status" value="1"/>
</dbReference>
<gene>
    <name evidence="21" type="ORF">DWV00_19955</name>
</gene>
<dbReference type="EC" id="2.7.13.3" evidence="3"/>
<dbReference type="PROSITE" id="PS50110">
    <property type="entry name" value="RESPONSE_REGULATORY"/>
    <property type="match status" value="1"/>
</dbReference>
<evidence type="ECO:0000256" key="18">
    <source>
        <dbReference type="PROSITE-ProRule" id="PRU00169"/>
    </source>
</evidence>
<dbReference type="EMBL" id="QRGA01000011">
    <property type="protein sequence ID" value="RDU96937.1"/>
    <property type="molecule type" value="Genomic_DNA"/>
</dbReference>
<evidence type="ECO:0000313" key="22">
    <source>
        <dbReference type="Proteomes" id="UP000256838"/>
    </source>
</evidence>
<dbReference type="InterPro" id="IPR004358">
    <property type="entry name" value="Sig_transdc_His_kin-like_C"/>
</dbReference>
<dbReference type="InterPro" id="IPR001789">
    <property type="entry name" value="Sig_transdc_resp-reg_receiver"/>
</dbReference>
<evidence type="ECO:0000256" key="3">
    <source>
        <dbReference type="ARBA" id="ARBA00012438"/>
    </source>
</evidence>
<evidence type="ECO:0000256" key="12">
    <source>
        <dbReference type="ARBA" id="ARBA00022989"/>
    </source>
</evidence>
<dbReference type="InterPro" id="IPR003661">
    <property type="entry name" value="HisK_dim/P_dom"/>
</dbReference>
<dbReference type="SMART" id="SM00388">
    <property type="entry name" value="HisKA"/>
    <property type="match status" value="1"/>
</dbReference>
<dbReference type="CDD" id="cd00082">
    <property type="entry name" value="HisKA"/>
    <property type="match status" value="1"/>
</dbReference>
<dbReference type="InterPro" id="IPR008207">
    <property type="entry name" value="Sig_transdc_His_kin_Hpt_dom"/>
</dbReference>
<evidence type="ECO:0000256" key="15">
    <source>
        <dbReference type="ARBA" id="ARBA00023136"/>
    </source>
</evidence>
<evidence type="ECO:0000256" key="4">
    <source>
        <dbReference type="ARBA" id="ARBA00022475"/>
    </source>
</evidence>
<evidence type="ECO:0000256" key="9">
    <source>
        <dbReference type="ARBA" id="ARBA00022729"/>
    </source>
</evidence>
<keyword evidence="15" id="KW-0472">Membrane</keyword>
<dbReference type="Gene3D" id="3.30.565.10">
    <property type="entry name" value="Histidine kinase-like ATPase, C-terminal domain"/>
    <property type="match status" value="1"/>
</dbReference>
<evidence type="ECO:0000313" key="21">
    <source>
        <dbReference type="EMBL" id="RDU96937.1"/>
    </source>
</evidence>
<dbReference type="SUPFAM" id="SSF47226">
    <property type="entry name" value="Histidine-containing phosphotransfer domain, HPT domain"/>
    <property type="match status" value="1"/>
</dbReference>
<dbReference type="InterPro" id="IPR036641">
    <property type="entry name" value="HPT_dom_sf"/>
</dbReference>
<dbReference type="FunFam" id="3.30.565.10:FF:000010">
    <property type="entry name" value="Sensor histidine kinase RcsC"/>
    <property type="match status" value="1"/>
</dbReference>
<keyword evidence="8" id="KW-0812">Transmembrane</keyword>
<dbReference type="PROSITE" id="PS51257">
    <property type="entry name" value="PROKAR_LIPOPROTEIN"/>
    <property type="match status" value="1"/>
</dbReference>
<evidence type="ECO:0000256" key="6">
    <source>
        <dbReference type="ARBA" id="ARBA00022553"/>
    </source>
</evidence>
<dbReference type="Pfam" id="PF00512">
    <property type="entry name" value="HisKA"/>
    <property type="match status" value="1"/>
</dbReference>
<evidence type="ECO:0000256" key="8">
    <source>
        <dbReference type="ARBA" id="ARBA00022692"/>
    </source>
</evidence>
<keyword evidence="11" id="KW-0067">ATP-binding</keyword>
<keyword evidence="13" id="KW-0902">Two-component regulatory system</keyword>
<sequence>MARILAACLLIGSTLAACRSRDGDHGPPRVAWDLRLPLSKADNAYLDSLPVLRVGVDPQWAPMAFVDQRGRIDGISADYLDFLQDTLHLRFRLVPTRSWGETLQLASEGRIDIVVAASSTGELAPGFGLSTPYVRYPLVIVTRETAPFIAGLDDLEGAQVAVVGDSRFARVRTANLTGLHKVMVDSAEDGLKAVAGGRAFAYIGNLGVVDRIVRERYAGTLRVAAPVDRIQDLSFGIAPRYAPLLPLIDRVLAAVPETEREHIQNSWLSSRFTFGVAPRTLWLVLSPVGTLTLVFLGVLGFNTARLRKEVRERRRTEHELVIEQAALILAKHDAEAATRARESFIATISHEIRTPMSGVVGMLQLLDHDGLAADDRQLVEMAGNAAELSLRILNDILDYAKSENGELSLESAPMSLEEIVRRSVAVVEPDIGRKGLLLNVDVSKNVAPNHVGDAQRLGQVLLNLLGNAVKFTDAGSVSVTAGVLADRAEEQVVSISVADTGIGIAPEEQAGLFTPFSQAQSLPASRYGGTGLGLAICKRLIEQMGGQITLRSDLGRGTEVKIALTLRMARDALRARCTHEQHDQCDLRDPLDVPSTEAAAPATSAPRILLVEDQSINREVLRRQLAGLNVTNCDIAVDGAEALSAYERNTYAAVITDCTMPGLSGVELMSCIRQRERGSNRHTVLIAVTADATQRQRNACLDAGADEFCIKPLALERLRELLDRYGLVDVPFPALEKTDVPVEEHDALRLELRWTLTSEMKALLGLSLTEDREQARDIAHSIAGTAAWFQLRDVAEEATRLERSLEAGEVREEALPALKSAIERAVGGTAF</sequence>
<evidence type="ECO:0000259" key="20">
    <source>
        <dbReference type="PROSITE" id="PS50110"/>
    </source>
</evidence>
<dbReference type="SUPFAM" id="SSF55874">
    <property type="entry name" value="ATPase domain of HSP90 chaperone/DNA topoisomerase II/histidine kinase"/>
    <property type="match status" value="1"/>
</dbReference>
<protein>
    <recommendedName>
        <fullName evidence="17">Virulence sensor protein BvgS</fullName>
        <ecNumber evidence="3">2.7.13.3</ecNumber>
    </recommendedName>
</protein>
<dbReference type="InterPro" id="IPR005467">
    <property type="entry name" value="His_kinase_dom"/>
</dbReference>
<dbReference type="Proteomes" id="UP000256838">
    <property type="component" value="Unassembled WGS sequence"/>
</dbReference>
<dbReference type="InterPro" id="IPR001638">
    <property type="entry name" value="Solute-binding_3/MltF_N"/>
</dbReference>
<evidence type="ECO:0000256" key="11">
    <source>
        <dbReference type="ARBA" id="ARBA00022840"/>
    </source>
</evidence>
<keyword evidence="4" id="KW-1003">Cell membrane</keyword>
<name>A0A3D8JV52_9BURK</name>
<dbReference type="AlphaFoldDB" id="A0A3D8JV52"/>
<dbReference type="CDD" id="cd17546">
    <property type="entry name" value="REC_hyHK_CKI1_RcsC-like"/>
    <property type="match status" value="1"/>
</dbReference>
<keyword evidence="14" id="KW-0843">Virulence</keyword>
<dbReference type="Pfam" id="PF01627">
    <property type="entry name" value="Hpt"/>
    <property type="match status" value="1"/>
</dbReference>
<keyword evidence="6 18" id="KW-0597">Phosphoprotein</keyword>
<dbReference type="InterPro" id="IPR011006">
    <property type="entry name" value="CheY-like_superfamily"/>
</dbReference>
<dbReference type="PANTHER" id="PTHR43047">
    <property type="entry name" value="TWO-COMPONENT HISTIDINE PROTEIN KINASE"/>
    <property type="match status" value="1"/>
</dbReference>
<keyword evidence="5" id="KW-0997">Cell inner membrane</keyword>
<dbReference type="Pfam" id="PF00497">
    <property type="entry name" value="SBP_bac_3"/>
    <property type="match status" value="1"/>
</dbReference>
<dbReference type="PRINTS" id="PR00344">
    <property type="entry name" value="BCTRLSENSOR"/>
</dbReference>
<evidence type="ECO:0000256" key="16">
    <source>
        <dbReference type="ARBA" id="ARBA00058004"/>
    </source>
</evidence>
<keyword evidence="7" id="KW-0808">Transferase</keyword>
<dbReference type="InterPro" id="IPR003594">
    <property type="entry name" value="HATPase_dom"/>
</dbReference>
<accession>A0A3D8JV52</accession>
<dbReference type="SMART" id="SM00448">
    <property type="entry name" value="REC"/>
    <property type="match status" value="1"/>
</dbReference>
<dbReference type="CDD" id="cd01007">
    <property type="entry name" value="PBP2_BvgS_HisK_like"/>
    <property type="match status" value="1"/>
</dbReference>
<dbReference type="SMART" id="SM00387">
    <property type="entry name" value="HATPase_c"/>
    <property type="match status" value="1"/>
</dbReference>
<dbReference type="Pfam" id="PF00072">
    <property type="entry name" value="Response_reg"/>
    <property type="match status" value="1"/>
</dbReference>
<evidence type="ECO:0000256" key="1">
    <source>
        <dbReference type="ARBA" id="ARBA00000085"/>
    </source>
</evidence>
<comment type="catalytic activity">
    <reaction evidence="1">
        <text>ATP + protein L-histidine = ADP + protein N-phospho-L-histidine.</text>
        <dbReference type="EC" id="2.7.13.3"/>
    </reaction>
</comment>
<evidence type="ECO:0000256" key="2">
    <source>
        <dbReference type="ARBA" id="ARBA00004429"/>
    </source>
</evidence>
<organism evidence="21 22">
    <name type="scientific">Trinickia dinghuensis</name>
    <dbReference type="NCBI Taxonomy" id="2291023"/>
    <lineage>
        <taxon>Bacteria</taxon>
        <taxon>Pseudomonadati</taxon>
        <taxon>Pseudomonadota</taxon>
        <taxon>Betaproteobacteria</taxon>
        <taxon>Burkholderiales</taxon>
        <taxon>Burkholderiaceae</taxon>
        <taxon>Trinickia</taxon>
    </lineage>
</organism>
<dbReference type="Gene3D" id="3.40.190.10">
    <property type="entry name" value="Periplasmic binding protein-like II"/>
    <property type="match status" value="2"/>
</dbReference>